<feature type="compositionally biased region" description="Low complexity" evidence="4">
    <location>
        <begin position="1513"/>
        <end position="1525"/>
    </location>
</feature>
<feature type="compositionally biased region" description="Polar residues" evidence="4">
    <location>
        <begin position="1220"/>
        <end position="1230"/>
    </location>
</feature>
<feature type="repeat" description="RCC1" evidence="3">
    <location>
        <begin position="389"/>
        <end position="449"/>
    </location>
</feature>
<dbReference type="InterPro" id="IPR011333">
    <property type="entry name" value="SKP1/BTB/POZ_sf"/>
</dbReference>
<sequence>MSHLLWKYYLEDDVEKFRRLLANADLSQHYSVKSYGGGTGNSNSMGSYVGSPIGSGTSPRASMKFRKISGQGGNSNTSKLQATNLGKAEINSRDRQGRTVLHCAASSTSENATSFALALIEHPAIDIYIQDYESGWTALHRALYFGNVEVARALINKDMRDPTTGGASKGVSSIIKVKDHEGNRPFDVYNATIARRTLQFHKPAGDSDGGSDEEDSESVQAGLRSDNVMYPSLDGDELFAFGSNKNFNLGFGDEDDRHHPEKIILKRPDHLLFRFYQEYLESIRTTNEALYSSLSKLSPKSKSDLPSIIQSRPIVIQDVALAKLHSAVLTTDPESNLYVCGFGPGGRLGTGDERTRFNYVCIEDGALAGKKVVTVTLGQNHTLAVSSEGEIFSWGTNTWGQLGYTLPRPALKDQEPMCASPRQVFGPLKREWIIGVAASAIHSVAYTSTSLYTWGKNEGQLGLMDSDSRSLEIQPIPRKVAASLFMSPIIQVSAINRATTCLLANHTVCVFTNYGYNIVKFPLHDAFSNYHLRSPSFTTRYDASPSHISHVTSGGDTIAAVSSRGDLFTMTVSQKLDINPTATSTTNPSKIKGALSQPQRIWSLRKGHWDGVKSVGVAENGSVIFCTHAGAVWRRVRGTAIKDTNLGRLEPFGKKDFKFQRVPGLTKVTAVRSNTFGVYAAIRTDCDVTKTQIKVEDQTLWEDVAPLLDLSDLQSSELSEEEESDTPRYWTPAIPKDVFDGLKYAVLSSPDIESDVERHLKGLILEQENYDIELCSSISEVRIPAHGFILAARSPVMRSKMSEFRESGSATLPDVLVIESVDNMVRITFQGLDFLALLNLAIYIYNDAVVDVWHFTRPLPKMAFRFRQVRVELMKLASSLKIEKLEGAVRLMTEPIRRLDRDMSLAIQDPKYFEDGDAIIELEASEMTVHSALLRQRCPFFEGLFHGRAGGQWLAGRRSDQSDFVRIDMKHIDQPTFELVLRYLYADVGTDLFDNVVSSDIDVFSDLVMDVMGVANELMLDRLSQICQEVLGRFVNTRNACQLLNAVAPCSVTEFKDAGLEYICLQLELMLENRLLDDLDDDLVSELEEVVRANQLNCLPFVKSCRAELLLHERHPSLAGDIDEERQRRIRDVGFIAASKDEDNVLSSSYRARIGSLGDTRSSSPLERSKKTRAAPNTPFSPSIRPKDSATDLMFDMDDEDPLVSATPKSPFLKAIQDPKTPSNRPTTPQAPWDNFDQPSSPDMGASPHLQMPNDEAARQDQGSQQPKTWGLPVLPSSKLDMREIMAQTSSSRTSTLSMNISAQRRRDEVASKATPPKLSQKERKKQQQQQQQTLLQTPGEKVTGDNKSASPWQMVAGTKTSLSDVLGSDCRSASHLAVLSTDAKPILPAQTIPHRRTASPDTRFAGQNKSLNNTPVQSGARSSGSSSGQAPAKLGTPTRVVPQTRSYLTPPSKAEPSIQLSMADIMGQQLREQEIHKEVAKRSLQEIQEEQAFQEWWDQESKRAQEEEAARARASASAGARSAKGSGGGRGRGERGSTGRRRGGGRGRGRGRAVSGNDS</sequence>
<feature type="compositionally biased region" description="Low complexity" evidence="4">
    <location>
        <begin position="1328"/>
        <end position="1338"/>
    </location>
</feature>
<dbReference type="Pfam" id="PF00651">
    <property type="entry name" value="BTB"/>
    <property type="match status" value="1"/>
</dbReference>
<dbReference type="PROSITE" id="PS50297">
    <property type="entry name" value="ANK_REP_REGION"/>
    <property type="match status" value="1"/>
</dbReference>
<feature type="region of interest" description="Disordered" evidence="4">
    <location>
        <begin position="1499"/>
        <end position="1560"/>
    </location>
</feature>
<feature type="repeat" description="ANK" evidence="2">
    <location>
        <begin position="134"/>
        <end position="157"/>
    </location>
</feature>
<dbReference type="SMART" id="SM00248">
    <property type="entry name" value="ANK"/>
    <property type="match status" value="2"/>
</dbReference>
<comment type="caution">
    <text evidence="6">The sequence shown here is derived from an EMBL/GenBank/DDBJ whole genome shotgun (WGS) entry which is preliminary data.</text>
</comment>
<feature type="region of interest" description="Disordered" evidence="4">
    <location>
        <begin position="1388"/>
        <end position="1466"/>
    </location>
</feature>
<feature type="region of interest" description="Disordered" evidence="4">
    <location>
        <begin position="201"/>
        <end position="220"/>
    </location>
</feature>
<dbReference type="OMA" id="FEFVLRY"/>
<dbReference type="InterPro" id="IPR002110">
    <property type="entry name" value="Ankyrin_rpt"/>
</dbReference>
<dbReference type="Gene3D" id="2.130.10.30">
    <property type="entry name" value="Regulator of chromosome condensation 1/beta-lactamase-inhibitor protein II"/>
    <property type="match status" value="1"/>
</dbReference>
<dbReference type="InterPro" id="IPR000408">
    <property type="entry name" value="Reg_chr_condens"/>
</dbReference>
<keyword evidence="2" id="KW-0040">ANK repeat</keyword>
<reference evidence="6 7" key="1">
    <citation type="submission" date="2018-05" db="EMBL/GenBank/DDBJ databases">
        <title>Draft genome sequence of Scytalidium lignicola DSM 105466, a ubiquitous saprotrophic fungus.</title>
        <authorList>
            <person name="Buettner E."/>
            <person name="Gebauer A.M."/>
            <person name="Hofrichter M."/>
            <person name="Liers C."/>
            <person name="Kellner H."/>
        </authorList>
    </citation>
    <scope>NUCLEOTIDE SEQUENCE [LARGE SCALE GENOMIC DNA]</scope>
    <source>
        <strain evidence="6 7">DSM 105466</strain>
    </source>
</reference>
<feature type="repeat" description="RCC1" evidence="3">
    <location>
        <begin position="449"/>
        <end position="505"/>
    </location>
</feature>
<dbReference type="Proteomes" id="UP000258309">
    <property type="component" value="Unassembled WGS sequence"/>
</dbReference>
<evidence type="ECO:0000313" key="7">
    <source>
        <dbReference type="Proteomes" id="UP000258309"/>
    </source>
</evidence>
<accession>A0A3E2HP66</accession>
<dbReference type="InterPro" id="IPR000210">
    <property type="entry name" value="BTB/POZ_dom"/>
</dbReference>
<dbReference type="EMBL" id="NCSJ02000012">
    <property type="protein sequence ID" value="RFU35144.1"/>
    <property type="molecule type" value="Genomic_DNA"/>
</dbReference>
<dbReference type="Gene3D" id="3.30.710.10">
    <property type="entry name" value="Potassium Channel Kv1.1, Chain A"/>
    <property type="match status" value="2"/>
</dbReference>
<feature type="domain" description="BTB" evidence="5">
    <location>
        <begin position="916"/>
        <end position="987"/>
    </location>
</feature>
<dbReference type="PROSITE" id="PS50012">
    <property type="entry name" value="RCC1_3"/>
    <property type="match status" value="3"/>
</dbReference>
<evidence type="ECO:0000256" key="3">
    <source>
        <dbReference type="PROSITE-ProRule" id="PRU00235"/>
    </source>
</evidence>
<protein>
    <recommendedName>
        <fullName evidence="5">BTB domain-containing protein</fullName>
    </recommendedName>
</protein>
<keyword evidence="7" id="KW-1185">Reference proteome</keyword>
<feature type="repeat" description="RCC1" evidence="3">
    <location>
        <begin position="335"/>
        <end position="388"/>
    </location>
</feature>
<evidence type="ECO:0000313" key="6">
    <source>
        <dbReference type="EMBL" id="RFU35144.1"/>
    </source>
</evidence>
<dbReference type="PROSITE" id="PS50097">
    <property type="entry name" value="BTB"/>
    <property type="match status" value="1"/>
</dbReference>
<feature type="region of interest" description="Disordered" evidence="4">
    <location>
        <begin position="1156"/>
        <end position="1354"/>
    </location>
</feature>
<proteinExistence type="predicted"/>
<feature type="compositionally biased region" description="Basic and acidic residues" evidence="4">
    <location>
        <begin position="1500"/>
        <end position="1512"/>
    </location>
</feature>
<evidence type="ECO:0000256" key="4">
    <source>
        <dbReference type="SAM" id="MobiDB-lite"/>
    </source>
</evidence>
<dbReference type="PANTHER" id="PTHR22872">
    <property type="entry name" value="BTK-BINDING PROTEIN-RELATED"/>
    <property type="match status" value="1"/>
</dbReference>
<dbReference type="SUPFAM" id="SSF50985">
    <property type="entry name" value="RCC1/BLIP-II"/>
    <property type="match status" value="1"/>
</dbReference>
<dbReference type="PROSITE" id="PS50088">
    <property type="entry name" value="ANK_REPEAT"/>
    <property type="match status" value="1"/>
</dbReference>
<dbReference type="InterPro" id="IPR051625">
    <property type="entry name" value="Signaling_Regulatory_Domain"/>
</dbReference>
<dbReference type="Pfam" id="PF12796">
    <property type="entry name" value="Ank_2"/>
    <property type="match status" value="1"/>
</dbReference>
<gene>
    <name evidence="6" type="ORF">B7463_g1218</name>
</gene>
<feature type="non-terminal residue" evidence="6">
    <location>
        <position position="1560"/>
    </location>
</feature>
<dbReference type="SMART" id="SM00225">
    <property type="entry name" value="BTB"/>
    <property type="match status" value="2"/>
</dbReference>
<dbReference type="SUPFAM" id="SSF54695">
    <property type="entry name" value="POZ domain"/>
    <property type="match status" value="1"/>
</dbReference>
<feature type="compositionally biased region" description="Polar residues" evidence="4">
    <location>
        <begin position="1406"/>
        <end position="1418"/>
    </location>
</feature>
<evidence type="ECO:0000259" key="5">
    <source>
        <dbReference type="PROSITE" id="PS50097"/>
    </source>
</evidence>
<evidence type="ECO:0000256" key="2">
    <source>
        <dbReference type="PROSITE-ProRule" id="PRU00023"/>
    </source>
</evidence>
<feature type="compositionally biased region" description="Low complexity" evidence="4">
    <location>
        <begin position="1419"/>
        <end position="1429"/>
    </location>
</feature>
<feature type="compositionally biased region" description="Basic residues" evidence="4">
    <location>
        <begin position="1539"/>
        <end position="1552"/>
    </location>
</feature>
<name>A0A3E2HP66_SCYLI</name>
<dbReference type="STRING" id="5539.A0A3E2HP66"/>
<evidence type="ECO:0000256" key="1">
    <source>
        <dbReference type="ARBA" id="ARBA00022737"/>
    </source>
</evidence>
<dbReference type="InterPro" id="IPR036770">
    <property type="entry name" value="Ankyrin_rpt-contain_sf"/>
</dbReference>
<dbReference type="Gene3D" id="1.25.40.20">
    <property type="entry name" value="Ankyrin repeat-containing domain"/>
    <property type="match status" value="1"/>
</dbReference>
<dbReference type="CDD" id="cd18186">
    <property type="entry name" value="BTB_POZ_ZBTB_KLHL-like"/>
    <property type="match status" value="2"/>
</dbReference>
<dbReference type="InterPro" id="IPR009091">
    <property type="entry name" value="RCC1/BLIP-II"/>
</dbReference>
<dbReference type="OrthoDB" id="1893551at2759"/>
<dbReference type="PANTHER" id="PTHR22872:SF2">
    <property type="entry name" value="INHIBITOR OF BRUTON TYROSINE KINASE"/>
    <property type="match status" value="1"/>
</dbReference>
<dbReference type="Pfam" id="PF00415">
    <property type="entry name" value="RCC1"/>
    <property type="match status" value="2"/>
</dbReference>
<feature type="compositionally biased region" description="Polar residues" evidence="4">
    <location>
        <begin position="1287"/>
        <end position="1303"/>
    </location>
</feature>
<keyword evidence="1" id="KW-0677">Repeat</keyword>
<organism evidence="6 7">
    <name type="scientific">Scytalidium lignicola</name>
    <name type="common">Hyphomycete</name>
    <dbReference type="NCBI Taxonomy" id="5539"/>
    <lineage>
        <taxon>Eukaryota</taxon>
        <taxon>Fungi</taxon>
        <taxon>Dikarya</taxon>
        <taxon>Ascomycota</taxon>
        <taxon>Pezizomycotina</taxon>
        <taxon>Leotiomycetes</taxon>
        <taxon>Leotiomycetes incertae sedis</taxon>
        <taxon>Scytalidium</taxon>
    </lineage>
</organism>
<dbReference type="SUPFAM" id="SSF48403">
    <property type="entry name" value="Ankyrin repeat"/>
    <property type="match status" value="1"/>
</dbReference>
<feature type="non-terminal residue" evidence="6">
    <location>
        <position position="1"/>
    </location>
</feature>